<protein>
    <submittedName>
        <fullName evidence="2">Uncharacterized protein</fullName>
    </submittedName>
</protein>
<keyword evidence="1" id="KW-0472">Membrane</keyword>
<organism evidence="2 3">
    <name type="scientific">Thermoanaerobacterium butyriciformans</name>
    <dbReference type="NCBI Taxonomy" id="1702242"/>
    <lineage>
        <taxon>Bacteria</taxon>
        <taxon>Bacillati</taxon>
        <taxon>Bacillota</taxon>
        <taxon>Clostridia</taxon>
        <taxon>Thermoanaerobacterales</taxon>
        <taxon>Thermoanaerobacteraceae</taxon>
        <taxon>Thermoanaerobacterium</taxon>
    </lineage>
</organism>
<name>A0ABS4NAU3_9THEO</name>
<dbReference type="Proteomes" id="UP001166402">
    <property type="component" value="Unassembled WGS sequence"/>
</dbReference>
<sequence>MYWTKEYADTLTVSLQNLRDMQKAQYDMWNDGFEEQNFSKLSSDLGLVSTILGFAFGTPTVVAAVGAISGLVSALGSGFKTTEGIVKEGEWELEGLVSWMTDHPQYDLIKVKMSFLEFYGDYNIRFVEHTSPDYITAVHTSGGWIMSA</sequence>
<gene>
    <name evidence="2" type="ORF">J2Z80_000285</name>
</gene>
<keyword evidence="1" id="KW-0812">Transmembrane</keyword>
<proteinExistence type="predicted"/>
<reference evidence="2" key="1">
    <citation type="submission" date="2021-03" db="EMBL/GenBank/DDBJ databases">
        <title>Genomic Encyclopedia of Type Strains, Phase IV (KMG-IV): sequencing the most valuable type-strain genomes for metagenomic binning, comparative biology and taxonomic classification.</title>
        <authorList>
            <person name="Goeker M."/>
        </authorList>
    </citation>
    <scope>NUCLEOTIDE SEQUENCE</scope>
    <source>
        <strain evidence="2">DSM 101588</strain>
    </source>
</reference>
<comment type="caution">
    <text evidence="2">The sequence shown here is derived from an EMBL/GenBank/DDBJ whole genome shotgun (WGS) entry which is preliminary data.</text>
</comment>
<evidence type="ECO:0000313" key="3">
    <source>
        <dbReference type="Proteomes" id="UP001166402"/>
    </source>
</evidence>
<feature type="transmembrane region" description="Helical" evidence="1">
    <location>
        <begin position="47"/>
        <end position="72"/>
    </location>
</feature>
<keyword evidence="1" id="KW-1133">Transmembrane helix</keyword>
<dbReference type="EMBL" id="JAGGLT010000002">
    <property type="protein sequence ID" value="MBP2070787.1"/>
    <property type="molecule type" value="Genomic_DNA"/>
</dbReference>
<accession>A0ABS4NAU3</accession>
<dbReference type="RefSeq" id="WP_209452760.1">
    <property type="nucleotide sequence ID" value="NZ_JAGGLT010000002.1"/>
</dbReference>
<evidence type="ECO:0000256" key="1">
    <source>
        <dbReference type="SAM" id="Phobius"/>
    </source>
</evidence>
<keyword evidence="3" id="KW-1185">Reference proteome</keyword>
<evidence type="ECO:0000313" key="2">
    <source>
        <dbReference type="EMBL" id="MBP2070787.1"/>
    </source>
</evidence>